<proteinExistence type="predicted"/>
<dbReference type="Proteomes" id="UP000076715">
    <property type="component" value="Unassembled WGS sequence"/>
</dbReference>
<gene>
    <name evidence="1" type="ORF">AWE51_16240</name>
</gene>
<accession>A0A163D0Y4</accession>
<name>A0A163D0Y4_9FLAO</name>
<dbReference type="EMBL" id="LQRT01000001">
    <property type="protein sequence ID" value="KZS42913.1"/>
    <property type="molecule type" value="Genomic_DNA"/>
</dbReference>
<evidence type="ECO:0000313" key="1">
    <source>
        <dbReference type="EMBL" id="KZS42913.1"/>
    </source>
</evidence>
<dbReference type="STRING" id="1642818.AWE51_16240"/>
<evidence type="ECO:0008006" key="3">
    <source>
        <dbReference type="Google" id="ProtNLM"/>
    </source>
</evidence>
<sequence length="254" mass="29505">MRNTIKTLLITIFTLPTVSAQNAEKVIADMINELGGKKAFYNMKNVTYDVEYKDPNTPMSLVSKEIYVFDKERSFATYSEHSMLKGKGKVAEAYDGENVWIKFDDKISNDKQANQIARFWRKTNYYWFAMFFKLQDKGLNLQHIGNKKVEGRDYDLIKVTFGNNIGDSQDTYVLYVNKKTKLIDQLLFTVVAFGITEPELLKLHYETIDGIKVPTERVEISSNWEGEIVGKKWATTYWTNIKFNTKIDMDIYAK</sequence>
<dbReference type="AlphaFoldDB" id="A0A163D0Y4"/>
<dbReference type="OrthoDB" id="1490620at2"/>
<organism evidence="1 2">
    <name type="scientific">Aquimarina aggregata</name>
    <dbReference type="NCBI Taxonomy" id="1642818"/>
    <lineage>
        <taxon>Bacteria</taxon>
        <taxon>Pseudomonadati</taxon>
        <taxon>Bacteroidota</taxon>
        <taxon>Flavobacteriia</taxon>
        <taxon>Flavobacteriales</taxon>
        <taxon>Flavobacteriaceae</taxon>
        <taxon>Aquimarina</taxon>
    </lineage>
</organism>
<comment type="caution">
    <text evidence="1">The sequence shown here is derived from an EMBL/GenBank/DDBJ whole genome shotgun (WGS) entry which is preliminary data.</text>
</comment>
<protein>
    <recommendedName>
        <fullName evidence="3">Outer membrane lipoprotein-sorting protein</fullName>
    </recommendedName>
</protein>
<dbReference type="RefSeq" id="WP_066308182.1">
    <property type="nucleotide sequence ID" value="NZ_LQRT01000001.1"/>
</dbReference>
<keyword evidence="2" id="KW-1185">Reference proteome</keyword>
<evidence type="ECO:0000313" key="2">
    <source>
        <dbReference type="Proteomes" id="UP000076715"/>
    </source>
</evidence>
<reference evidence="1 2" key="1">
    <citation type="submission" date="2016-01" db="EMBL/GenBank/DDBJ databases">
        <title>The draft genome sequence of Aquimarina sp. RZW4-3-2.</title>
        <authorList>
            <person name="Wang Y."/>
        </authorList>
    </citation>
    <scope>NUCLEOTIDE SEQUENCE [LARGE SCALE GENOMIC DNA]</scope>
    <source>
        <strain evidence="1 2">RZW4-3-2</strain>
    </source>
</reference>